<dbReference type="InterPro" id="IPR036736">
    <property type="entry name" value="ACP-like_sf"/>
</dbReference>
<dbReference type="GO" id="GO:0044550">
    <property type="term" value="P:secondary metabolite biosynthetic process"/>
    <property type="evidence" value="ECO:0007669"/>
    <property type="project" value="TreeGrafter"/>
</dbReference>
<dbReference type="PROSITE" id="PS00455">
    <property type="entry name" value="AMP_BINDING"/>
    <property type="match status" value="1"/>
</dbReference>
<dbReference type="InterPro" id="IPR023213">
    <property type="entry name" value="CAT-like_dom_sf"/>
</dbReference>
<dbReference type="Pfam" id="PF00668">
    <property type="entry name" value="Condensation"/>
    <property type="match status" value="2"/>
</dbReference>
<dbReference type="GO" id="GO:0031177">
    <property type="term" value="F:phosphopantetheine binding"/>
    <property type="evidence" value="ECO:0007669"/>
    <property type="project" value="TreeGrafter"/>
</dbReference>
<evidence type="ECO:0000313" key="5">
    <source>
        <dbReference type="EMBL" id="AMP99108.1"/>
    </source>
</evidence>
<proteinExistence type="predicted"/>
<dbReference type="Gene3D" id="1.10.1200.10">
    <property type="entry name" value="ACP-like"/>
    <property type="match status" value="1"/>
</dbReference>
<feature type="domain" description="Carrier" evidence="4">
    <location>
        <begin position="950"/>
        <end position="1026"/>
    </location>
</feature>
<dbReference type="InterPro" id="IPR045851">
    <property type="entry name" value="AMP-bd_C_sf"/>
</dbReference>
<dbReference type="InterPro" id="IPR042099">
    <property type="entry name" value="ANL_N_sf"/>
</dbReference>
<dbReference type="KEGG" id="pcm:AY601_2210"/>
<dbReference type="Gene3D" id="3.30.559.10">
    <property type="entry name" value="Chloramphenicol acetyltransferase-like domain"/>
    <property type="match status" value="2"/>
</dbReference>
<dbReference type="InterPro" id="IPR001242">
    <property type="entry name" value="Condensation_dom"/>
</dbReference>
<protein>
    <submittedName>
        <fullName evidence="5">Amino acid adenylation protein</fullName>
    </submittedName>
</protein>
<dbReference type="InterPro" id="IPR000873">
    <property type="entry name" value="AMP-dep_synth/lig_dom"/>
</dbReference>
<gene>
    <name evidence="5" type="ORF">AY601_2210</name>
</gene>
<dbReference type="Gene3D" id="3.40.50.12780">
    <property type="entry name" value="N-terminal domain of ligase-like"/>
    <property type="match status" value="1"/>
</dbReference>
<evidence type="ECO:0000256" key="2">
    <source>
        <dbReference type="ARBA" id="ARBA00022450"/>
    </source>
</evidence>
<dbReference type="Gene3D" id="3.30.559.30">
    <property type="entry name" value="Nonribosomal peptide synthetase, condensation domain"/>
    <property type="match status" value="2"/>
</dbReference>
<dbReference type="PATRIC" id="fig|188932.3.peg.2315"/>
<dbReference type="GO" id="GO:0005737">
    <property type="term" value="C:cytoplasm"/>
    <property type="evidence" value="ECO:0007669"/>
    <property type="project" value="TreeGrafter"/>
</dbReference>
<evidence type="ECO:0000256" key="3">
    <source>
        <dbReference type="ARBA" id="ARBA00022553"/>
    </source>
</evidence>
<dbReference type="Pfam" id="PF00501">
    <property type="entry name" value="AMP-binding"/>
    <property type="match status" value="1"/>
</dbReference>
<evidence type="ECO:0000256" key="1">
    <source>
        <dbReference type="ARBA" id="ARBA00001957"/>
    </source>
</evidence>
<accession>A0A127VDV4</accession>
<dbReference type="PROSITE" id="PS00012">
    <property type="entry name" value="PHOSPHOPANTETHEINE"/>
    <property type="match status" value="1"/>
</dbReference>
<dbReference type="InterPro" id="IPR020845">
    <property type="entry name" value="AMP-binding_CS"/>
</dbReference>
<dbReference type="RefSeq" id="WP_068400570.1">
    <property type="nucleotide sequence ID" value="NZ_CP014504.1"/>
</dbReference>
<keyword evidence="3" id="KW-0597">Phosphoprotein</keyword>
<sequence>MRLTLPQEDIYFEQLLYPDRPVYNIGARTEIRGKIDFAAFNKAYIGMISQHDICRSVLTVKNDSPEFCILDTDTADLELIDFSFHADPVNDAISYMQSRFLEPFRLNDQTFLHKIILLKIADDFHYLFSVYHHLITDGWGTSLMFRRLVQNYNELSSHGTIQSVYPYSYTEFAKDDAKYRASETYQLDKSYWTAKFSALPENVFVKNNSQPKKEGSRRKEWLIKRAQYDQLNELAVQLQATTFHLLLAIAYTYFGRIKSISDFAVGIPMLNRSGAAFKKTAGLFTGIIPLRINLDFEDSFAALVSNIRQELKQDYRHQRFPLGKLIQELNLFDQEQKLFDITLSYEKQDYSVHFKHTLTHVVPLTHQAERVALALYVREFDNAEDVRIDFDYSLEYFEGTQVTNFITHFQFLLEDILANPHKKLSKLDFLGIAEKEFLITGLNQTAYPYPSAQTVVDLFEEQVENDPDHVVVRDSLKEYTYLEASQKSNAIAAWLLAQLGEGNEAIAILVNRSADLPVLLMGIFKAGKSYVPIDPDFPEDRIAFIVENCKAKTIICENDAITIADVKRIHIADVFAYTTPEQLKINRAKAADSAYIIYTSGSTGRPKGVEIRHNSLANFLISMRRKPGLSPADLVFSITTISFDISILEFFGPLISGGTAYVVKKEVLAEPQKLLAEIRRVKPTVLQATPGFFQLIFNAGWEGDKAVRILCGGDQLSKALVEKLLSNVAELWNMYGPTETTVWSALKKIERPDQASNIGRPISNMRFYIVDHELQIVPAGTIGRIFIGGPGLSKGYCQNEELTAAKFISSPFIPGDQLYETGDLGKWTTEGEIEFCGRNDYQLKIRGYRIEPGEIETQLNRFLKCDNTVILSAELNSSTGVLVAYIPKQTADNIVPLAKEFLQNYLPGYMIPEVFVQVESFPLTANQKIDRKALLAMKFELPATAIIDTGIKTATEEKLLKIWKEELNLDRLMNIHDNFFSLGGHSLMAVQMTSAIYRIFNIRLTMKDVFTKPSISLLGKYIDSLNPAIIHSIEKASEKTYYKSTPAQQSIWQACLNTDLLVAYNMSAIFKINGIPDKVKIEQAILSLIGKHEILRTNFKEINGEVYQNIQDIDRLKFEVHVNDAVSAEEAAMLIKAYVEYEFDLANDLLLKIGVVNKVTGESGLIFLTHHLIMDGISFKFFVKDFLHALNGITPVEPEIQFKDYAEWYNNRITTQLDHQEFWNDYLSGYQRKGIFQKDFLENGSSKGRRVTYELSGNVLDDLKKSAATYNSTIFSMLFATFNLLIFKDTGLQDFCVGTVFSGRNVFELDQKIGMFVKTLPVRTVIAPEYNFRALVENTHHTLLLIDEHQDVIPEVTGNSYFDIVLVFQDPGFLIQEHIQYGDFSLQLLAQEEIVARLPMTFNFYEGPGKISCEVDYDASLYEPETIHLIWEKFLMLIPQLTSNPDQFISTYDIVLEIEKNKGIDIDFDF</sequence>
<keyword evidence="2" id="KW-0596">Phosphopantetheine</keyword>
<dbReference type="PANTHER" id="PTHR45527">
    <property type="entry name" value="NONRIBOSOMAL PEPTIDE SYNTHETASE"/>
    <property type="match status" value="1"/>
</dbReference>
<dbReference type="Proteomes" id="UP000071561">
    <property type="component" value="Chromosome"/>
</dbReference>
<dbReference type="InterPro" id="IPR010071">
    <property type="entry name" value="AA_adenyl_dom"/>
</dbReference>
<dbReference type="PROSITE" id="PS50075">
    <property type="entry name" value="CARRIER"/>
    <property type="match status" value="1"/>
</dbReference>
<keyword evidence="6" id="KW-1185">Reference proteome</keyword>
<comment type="cofactor">
    <cofactor evidence="1">
        <name>pantetheine 4'-phosphate</name>
        <dbReference type="ChEBI" id="CHEBI:47942"/>
    </cofactor>
</comment>
<dbReference type="OrthoDB" id="4317020at2"/>
<dbReference type="GO" id="GO:0043041">
    <property type="term" value="P:amino acid activation for nonribosomal peptide biosynthetic process"/>
    <property type="evidence" value="ECO:0007669"/>
    <property type="project" value="TreeGrafter"/>
</dbReference>
<dbReference type="InterPro" id="IPR009081">
    <property type="entry name" value="PP-bd_ACP"/>
</dbReference>
<dbReference type="InterPro" id="IPR006162">
    <property type="entry name" value="Ppantetheine_attach_site"/>
</dbReference>
<dbReference type="PANTHER" id="PTHR45527:SF1">
    <property type="entry name" value="FATTY ACID SYNTHASE"/>
    <property type="match status" value="1"/>
</dbReference>
<name>A0A127VDV4_9SPHI</name>
<dbReference type="SUPFAM" id="SSF47336">
    <property type="entry name" value="ACP-like"/>
    <property type="match status" value="1"/>
</dbReference>
<dbReference type="NCBIfam" id="TIGR01733">
    <property type="entry name" value="AA-adenyl-dom"/>
    <property type="match status" value="1"/>
</dbReference>
<dbReference type="EMBL" id="CP014504">
    <property type="protein sequence ID" value="AMP99108.1"/>
    <property type="molecule type" value="Genomic_DNA"/>
</dbReference>
<evidence type="ECO:0000313" key="6">
    <source>
        <dbReference type="Proteomes" id="UP000071561"/>
    </source>
</evidence>
<evidence type="ECO:0000259" key="4">
    <source>
        <dbReference type="PROSITE" id="PS50075"/>
    </source>
</evidence>
<organism evidence="5 6">
    <name type="scientific">Pedobacter cryoconitis</name>
    <dbReference type="NCBI Taxonomy" id="188932"/>
    <lineage>
        <taxon>Bacteria</taxon>
        <taxon>Pseudomonadati</taxon>
        <taxon>Bacteroidota</taxon>
        <taxon>Sphingobacteriia</taxon>
        <taxon>Sphingobacteriales</taxon>
        <taxon>Sphingobacteriaceae</taxon>
        <taxon>Pedobacter</taxon>
    </lineage>
</organism>
<reference evidence="5 6" key="1">
    <citation type="submission" date="2016-03" db="EMBL/GenBank/DDBJ databases">
        <title>Complete genome sequence of Pedobacter cryoconitis PAMC 27485.</title>
        <authorList>
            <person name="Lee J."/>
            <person name="Kim O.-S."/>
        </authorList>
    </citation>
    <scope>NUCLEOTIDE SEQUENCE [LARGE SCALE GENOMIC DNA]</scope>
    <source>
        <strain evidence="5 6">PAMC 27485</strain>
    </source>
</reference>
<dbReference type="GO" id="GO:0003824">
    <property type="term" value="F:catalytic activity"/>
    <property type="evidence" value="ECO:0007669"/>
    <property type="project" value="InterPro"/>
</dbReference>
<dbReference type="Pfam" id="PF00550">
    <property type="entry name" value="PP-binding"/>
    <property type="match status" value="1"/>
</dbReference>
<dbReference type="SUPFAM" id="SSF56801">
    <property type="entry name" value="Acetyl-CoA synthetase-like"/>
    <property type="match status" value="1"/>
</dbReference>
<dbReference type="Gene3D" id="3.30.300.30">
    <property type="match status" value="1"/>
</dbReference>
<dbReference type="SUPFAM" id="SSF52777">
    <property type="entry name" value="CoA-dependent acyltransferases"/>
    <property type="match status" value="4"/>
</dbReference>